<evidence type="ECO:0000256" key="7">
    <source>
        <dbReference type="ARBA" id="ARBA00022917"/>
    </source>
</evidence>
<keyword evidence="8 11" id="KW-0030">Aminoacyl-tRNA synthetase</keyword>
<dbReference type="GO" id="GO:0005524">
    <property type="term" value="F:ATP binding"/>
    <property type="evidence" value="ECO:0007669"/>
    <property type="project" value="UniProtKB-KW"/>
</dbReference>
<gene>
    <name evidence="14" type="ORF">ILUMI_05517</name>
</gene>
<evidence type="ECO:0000256" key="8">
    <source>
        <dbReference type="ARBA" id="ARBA00023146"/>
    </source>
</evidence>
<comment type="similarity">
    <text evidence="2 11">Belongs to the class-I aminoacyl-tRNA synthetase family.</text>
</comment>
<dbReference type="GO" id="GO:0032543">
    <property type="term" value="P:mitochondrial translation"/>
    <property type="evidence" value="ECO:0007669"/>
    <property type="project" value="TreeGrafter"/>
</dbReference>
<reference evidence="14" key="1">
    <citation type="submission" date="2019-08" db="EMBL/GenBank/DDBJ databases">
        <title>The genome of the North American firefly Photinus pyralis.</title>
        <authorList>
            <consortium name="Photinus pyralis genome working group"/>
            <person name="Fallon T.R."/>
            <person name="Sander Lower S.E."/>
            <person name="Weng J.-K."/>
        </authorList>
    </citation>
    <scope>NUCLEOTIDE SEQUENCE</scope>
    <source>
        <strain evidence="14">TRF0915ILg1</strain>
        <tissue evidence="14">Whole body</tissue>
    </source>
</reference>
<comment type="catalytic activity">
    <reaction evidence="10">
        <text>tRNA(Leu) + L-leucine + ATP = L-leucyl-tRNA(Leu) + AMP + diphosphate</text>
        <dbReference type="Rhea" id="RHEA:11688"/>
        <dbReference type="Rhea" id="RHEA-COMP:9613"/>
        <dbReference type="Rhea" id="RHEA-COMP:9622"/>
        <dbReference type="ChEBI" id="CHEBI:30616"/>
        <dbReference type="ChEBI" id="CHEBI:33019"/>
        <dbReference type="ChEBI" id="CHEBI:57427"/>
        <dbReference type="ChEBI" id="CHEBI:78442"/>
        <dbReference type="ChEBI" id="CHEBI:78494"/>
        <dbReference type="ChEBI" id="CHEBI:456215"/>
        <dbReference type="EC" id="6.1.1.4"/>
    </reaction>
</comment>
<keyword evidence="7 11" id="KW-0648">Protein biosynthesis</keyword>
<proteinExistence type="inferred from homology"/>
<dbReference type="Proteomes" id="UP000801492">
    <property type="component" value="Unassembled WGS sequence"/>
</dbReference>
<dbReference type="OrthoDB" id="15954at2759"/>
<evidence type="ECO:0000256" key="3">
    <source>
        <dbReference type="ARBA" id="ARBA00013164"/>
    </source>
</evidence>
<dbReference type="SUPFAM" id="SSF47323">
    <property type="entry name" value="Anticodon-binding domain of a subclass of class I aminoacyl-tRNA synthetases"/>
    <property type="match status" value="1"/>
</dbReference>
<dbReference type="PROSITE" id="PS00178">
    <property type="entry name" value="AA_TRNA_LIGASE_I"/>
    <property type="match status" value="1"/>
</dbReference>
<evidence type="ECO:0000256" key="4">
    <source>
        <dbReference type="ARBA" id="ARBA00022598"/>
    </source>
</evidence>
<dbReference type="FunFam" id="2.20.28.290:FF:000002">
    <property type="entry name" value="Leucine--tRNA ligase"/>
    <property type="match status" value="1"/>
</dbReference>
<dbReference type="GO" id="GO:0006429">
    <property type="term" value="P:leucyl-tRNA aminoacylation"/>
    <property type="evidence" value="ECO:0007669"/>
    <property type="project" value="InterPro"/>
</dbReference>
<dbReference type="PANTHER" id="PTHR43740">
    <property type="entry name" value="LEUCYL-TRNA SYNTHETASE"/>
    <property type="match status" value="1"/>
</dbReference>
<dbReference type="EMBL" id="VTPC01002066">
    <property type="protein sequence ID" value="KAF2900671.1"/>
    <property type="molecule type" value="Genomic_DNA"/>
</dbReference>
<dbReference type="InterPro" id="IPR001412">
    <property type="entry name" value="aa-tRNA-synth_I_CS"/>
</dbReference>
<dbReference type="FunFam" id="3.40.50.620:FF:000100">
    <property type="entry name" value="probable leucine--tRNA ligase, mitochondrial"/>
    <property type="match status" value="1"/>
</dbReference>
<keyword evidence="5 11" id="KW-0547">Nucleotide-binding</keyword>
<evidence type="ECO:0000313" key="15">
    <source>
        <dbReference type="Proteomes" id="UP000801492"/>
    </source>
</evidence>
<keyword evidence="6 11" id="KW-0067">ATP-binding</keyword>
<sequence>MKSCVKCTRLFNNIYKHRPHVTFRSITGLQAWNEELSTDLKHKIEDHWSSRLISPAYNENDTSREKYYVLSMFPYPSGHLHMGHVRVYTISDAVARFQRMNNKNVIHPIGWDAFGLPAENAAIERNVAPEDWTKENIQHMKLQLKQLGCSFEWDRELATCDSEYYKWTQELFLKLYDAGLVYQKEAVVNWDPIDKTVLADEQVDENGCSWRSGAKVEHKLLKQWFIRATRFSKDLLEGLDDPILQDWRDIIKIQKHWIGECNGVLFDFDLLKDSKQIDFITLWTSTPEYIEHCNFVAVSPNNTLAKSEGEILEDGTKKLFIHAKNPINNESVPIFVTDQIEFLDRTDSYLGIPGIVEQDQVFCDKFKIQYRPINLLNEQEIEKKRRLVCKKAQALQVGGYWSSAKLRNWLISRQRYWGTPIPMIHCEKCGTLPVPRTDLPVRLPKLNNKSSQKRISNLNDSLEWLNTVCPKCKGPAKRETDTMDTFVDSSWYYLRYLDRDYKEDMFNIEKAKKMMPVDLYIGGKEHATLHLYYARFVSHFLHSLGLIPEREPFKRLLVQGMVMGRSYRIKGTGQYVPESQVKVIDSKRNKAVHKETNQPVVMSWEKMSKSKHNGVDPSEMLKEYGIDTTRLLILADVAPTSQRNWNSNTFPGIINWQRRLWLTIQEFINHRNSFPKEISTEEFKKLDDYLYDSRNFYVKGATFNYCTSQQLSVAVSKMQGLTNSLRKVPPALFAYSLQFERALACQLILLAPMAPHFASELWSGFTSAPHRLNTDSEIQWDKTVLEQKWPIVDKDHKLDLVCQVNGVETMAIKIPKWEIEKLSKDQAMNLALEQKEVQEKLITRNVVDSEYTFYKEYEGVINIITVQKVRRKVGEN</sequence>
<evidence type="ECO:0000256" key="2">
    <source>
        <dbReference type="ARBA" id="ARBA00005594"/>
    </source>
</evidence>
<evidence type="ECO:0000256" key="10">
    <source>
        <dbReference type="ARBA" id="ARBA00047469"/>
    </source>
</evidence>
<dbReference type="SUPFAM" id="SSF50677">
    <property type="entry name" value="ValRS/IleRS/LeuRS editing domain"/>
    <property type="match status" value="1"/>
</dbReference>
<evidence type="ECO:0000259" key="12">
    <source>
        <dbReference type="Pfam" id="PF00133"/>
    </source>
</evidence>
<dbReference type="EC" id="6.1.1.4" evidence="3"/>
<dbReference type="Pfam" id="PF08264">
    <property type="entry name" value="Anticodon_1"/>
    <property type="match status" value="1"/>
</dbReference>
<dbReference type="FunFam" id="1.10.730.10:FF:000060">
    <property type="entry name" value="Leucyl-tRNA synthetase"/>
    <property type="match status" value="1"/>
</dbReference>
<dbReference type="CDD" id="cd00812">
    <property type="entry name" value="LeuRS_core"/>
    <property type="match status" value="1"/>
</dbReference>
<evidence type="ECO:0000256" key="11">
    <source>
        <dbReference type="RuleBase" id="RU363035"/>
    </source>
</evidence>
<feature type="domain" description="Methionyl/Valyl/Leucyl/Isoleucyl-tRNA synthetase anticodon-binding" evidence="13">
    <location>
        <begin position="743"/>
        <end position="806"/>
    </location>
</feature>
<evidence type="ECO:0000256" key="5">
    <source>
        <dbReference type="ARBA" id="ARBA00022741"/>
    </source>
</evidence>
<feature type="domain" description="Aminoacyl-tRNA synthetase class Ia" evidence="12">
    <location>
        <begin position="405"/>
        <end position="564"/>
    </location>
</feature>
<name>A0A8K0DAY1_IGNLU</name>
<dbReference type="InterPro" id="IPR009080">
    <property type="entry name" value="tRNAsynth_Ia_anticodon-bd"/>
</dbReference>
<feature type="domain" description="Aminoacyl-tRNA synthetase class Ia" evidence="12">
    <location>
        <begin position="47"/>
        <end position="239"/>
    </location>
</feature>
<dbReference type="InterPro" id="IPR009008">
    <property type="entry name" value="Val/Leu/Ile-tRNA-synth_edit"/>
</dbReference>
<protein>
    <recommendedName>
        <fullName evidence="3">leucine--tRNA ligase</fullName>
        <ecNumber evidence="3">6.1.1.4</ecNumber>
    </recommendedName>
    <alternativeName>
        <fullName evidence="9">Leucyl-tRNA synthetase</fullName>
    </alternativeName>
</protein>
<dbReference type="AlphaFoldDB" id="A0A8K0DAY1"/>
<evidence type="ECO:0000259" key="13">
    <source>
        <dbReference type="Pfam" id="PF08264"/>
    </source>
</evidence>
<dbReference type="InterPro" id="IPR013155">
    <property type="entry name" value="M/V/L/I-tRNA-synth_anticd-bd"/>
</dbReference>
<dbReference type="Pfam" id="PF00133">
    <property type="entry name" value="tRNA-synt_1"/>
    <property type="match status" value="2"/>
</dbReference>
<accession>A0A8K0DAY1</accession>
<comment type="caution">
    <text evidence="14">The sequence shown here is derived from an EMBL/GenBank/DDBJ whole genome shotgun (WGS) entry which is preliminary data.</text>
</comment>
<dbReference type="FunFam" id="3.40.50.620:FF:000003">
    <property type="entry name" value="Leucine--tRNA ligase"/>
    <property type="match status" value="1"/>
</dbReference>
<keyword evidence="4 11" id="KW-0436">Ligase</keyword>
<dbReference type="PANTHER" id="PTHR43740:SF2">
    <property type="entry name" value="LEUCINE--TRNA LIGASE, MITOCHONDRIAL"/>
    <property type="match status" value="1"/>
</dbReference>
<evidence type="ECO:0000256" key="1">
    <source>
        <dbReference type="ARBA" id="ARBA00004305"/>
    </source>
</evidence>
<dbReference type="GO" id="GO:0002161">
    <property type="term" value="F:aminoacyl-tRNA deacylase activity"/>
    <property type="evidence" value="ECO:0007669"/>
    <property type="project" value="InterPro"/>
</dbReference>
<dbReference type="PRINTS" id="PR00985">
    <property type="entry name" value="TRNASYNTHLEU"/>
</dbReference>
<dbReference type="InterPro" id="IPR014729">
    <property type="entry name" value="Rossmann-like_a/b/a_fold"/>
</dbReference>
<comment type="subcellular location">
    <subcellularLocation>
        <location evidence="1">Mitochondrion matrix</location>
    </subcellularLocation>
</comment>
<organism evidence="14 15">
    <name type="scientific">Ignelater luminosus</name>
    <name type="common">Cucubano</name>
    <name type="synonym">Pyrophorus luminosus</name>
    <dbReference type="NCBI Taxonomy" id="2038154"/>
    <lineage>
        <taxon>Eukaryota</taxon>
        <taxon>Metazoa</taxon>
        <taxon>Ecdysozoa</taxon>
        <taxon>Arthropoda</taxon>
        <taxon>Hexapoda</taxon>
        <taxon>Insecta</taxon>
        <taxon>Pterygota</taxon>
        <taxon>Neoptera</taxon>
        <taxon>Endopterygota</taxon>
        <taxon>Coleoptera</taxon>
        <taxon>Polyphaga</taxon>
        <taxon>Elateriformia</taxon>
        <taxon>Elateroidea</taxon>
        <taxon>Elateridae</taxon>
        <taxon>Agrypninae</taxon>
        <taxon>Pyrophorini</taxon>
        <taxon>Ignelater</taxon>
    </lineage>
</organism>
<dbReference type="GO" id="GO:0004823">
    <property type="term" value="F:leucine-tRNA ligase activity"/>
    <property type="evidence" value="ECO:0007669"/>
    <property type="project" value="UniProtKB-EC"/>
</dbReference>
<evidence type="ECO:0000256" key="6">
    <source>
        <dbReference type="ARBA" id="ARBA00022840"/>
    </source>
</evidence>
<dbReference type="Gene3D" id="1.10.730.10">
    <property type="entry name" value="Isoleucyl-tRNA Synthetase, Domain 1"/>
    <property type="match status" value="2"/>
</dbReference>
<evidence type="ECO:0000256" key="9">
    <source>
        <dbReference type="ARBA" id="ARBA00030520"/>
    </source>
</evidence>
<dbReference type="Gene3D" id="2.20.28.290">
    <property type="match status" value="1"/>
</dbReference>
<keyword evidence="15" id="KW-1185">Reference proteome</keyword>
<dbReference type="Gene3D" id="3.40.50.620">
    <property type="entry name" value="HUPs"/>
    <property type="match status" value="2"/>
</dbReference>
<dbReference type="InterPro" id="IPR002302">
    <property type="entry name" value="Leu-tRNA-ligase"/>
</dbReference>
<dbReference type="GO" id="GO:0005759">
    <property type="term" value="C:mitochondrial matrix"/>
    <property type="evidence" value="ECO:0007669"/>
    <property type="project" value="UniProtKB-SubCell"/>
</dbReference>
<dbReference type="SUPFAM" id="SSF52374">
    <property type="entry name" value="Nucleotidylyl transferase"/>
    <property type="match status" value="1"/>
</dbReference>
<evidence type="ECO:0000313" key="14">
    <source>
        <dbReference type="EMBL" id="KAF2900671.1"/>
    </source>
</evidence>
<dbReference type="InterPro" id="IPR002300">
    <property type="entry name" value="aa-tRNA-synth_Ia"/>
</dbReference>